<dbReference type="Gramene" id="QL08p050763:mrna">
    <property type="protein sequence ID" value="QL08p050763:mrna"/>
    <property type="gene ID" value="QL08p050763"/>
</dbReference>
<dbReference type="PANTHER" id="PTHR47074:SF48">
    <property type="entry name" value="POLYNUCLEOTIDYL TRANSFERASE, RIBONUCLEASE H-LIKE SUPERFAMILY PROTEIN"/>
    <property type="match status" value="1"/>
</dbReference>
<dbReference type="InterPro" id="IPR044730">
    <property type="entry name" value="RNase_H-like_dom_plant"/>
</dbReference>
<dbReference type="InterPro" id="IPR052929">
    <property type="entry name" value="RNase_H-like_EbsB-rel"/>
</dbReference>
<feature type="domain" description="RNase H type-1" evidence="1">
    <location>
        <begin position="74"/>
        <end position="192"/>
    </location>
</feature>
<dbReference type="GO" id="GO:0003676">
    <property type="term" value="F:nucleic acid binding"/>
    <property type="evidence" value="ECO:0007669"/>
    <property type="project" value="InterPro"/>
</dbReference>
<evidence type="ECO:0000313" key="3">
    <source>
        <dbReference type="Proteomes" id="UP000594261"/>
    </source>
</evidence>
<dbReference type="Pfam" id="PF13456">
    <property type="entry name" value="RVT_3"/>
    <property type="match status" value="1"/>
</dbReference>
<accession>A0A7N2MEH4</accession>
<organism evidence="2 3">
    <name type="scientific">Quercus lobata</name>
    <name type="common">Valley oak</name>
    <dbReference type="NCBI Taxonomy" id="97700"/>
    <lineage>
        <taxon>Eukaryota</taxon>
        <taxon>Viridiplantae</taxon>
        <taxon>Streptophyta</taxon>
        <taxon>Embryophyta</taxon>
        <taxon>Tracheophyta</taxon>
        <taxon>Spermatophyta</taxon>
        <taxon>Magnoliopsida</taxon>
        <taxon>eudicotyledons</taxon>
        <taxon>Gunneridae</taxon>
        <taxon>Pentapetalae</taxon>
        <taxon>rosids</taxon>
        <taxon>fabids</taxon>
        <taxon>Fagales</taxon>
        <taxon>Fagaceae</taxon>
        <taxon>Quercus</taxon>
    </lineage>
</organism>
<dbReference type="AlphaFoldDB" id="A0A7N2MEH4"/>
<dbReference type="InterPro" id="IPR036397">
    <property type="entry name" value="RNaseH_sf"/>
</dbReference>
<dbReference type="EnsemblPlants" id="QL08p050763:mrna">
    <property type="protein sequence ID" value="QL08p050763:mrna"/>
    <property type="gene ID" value="QL08p050763"/>
</dbReference>
<dbReference type="SUPFAM" id="SSF53098">
    <property type="entry name" value="Ribonuclease H-like"/>
    <property type="match status" value="1"/>
</dbReference>
<dbReference type="Proteomes" id="UP000594261">
    <property type="component" value="Chromosome 8"/>
</dbReference>
<proteinExistence type="predicted"/>
<evidence type="ECO:0000313" key="2">
    <source>
        <dbReference type="EnsemblPlants" id="QL08p050763:mrna"/>
    </source>
</evidence>
<dbReference type="OMA" id="RIMGACE"/>
<reference evidence="2" key="2">
    <citation type="submission" date="2021-01" db="UniProtKB">
        <authorList>
            <consortium name="EnsemblPlants"/>
        </authorList>
    </citation>
    <scope>IDENTIFICATION</scope>
</reference>
<reference evidence="2 3" key="1">
    <citation type="journal article" date="2016" name="G3 (Bethesda)">
        <title>First Draft Assembly and Annotation of the Genome of a California Endemic Oak Quercus lobata Nee (Fagaceae).</title>
        <authorList>
            <person name="Sork V.L."/>
            <person name="Fitz-Gibbon S.T."/>
            <person name="Puiu D."/>
            <person name="Crepeau M."/>
            <person name="Gugger P.F."/>
            <person name="Sherman R."/>
            <person name="Stevens K."/>
            <person name="Langley C.H."/>
            <person name="Pellegrini M."/>
            <person name="Salzberg S.L."/>
        </authorList>
    </citation>
    <scope>NUCLEOTIDE SEQUENCE [LARGE SCALE GENOMIC DNA]</scope>
    <source>
        <strain evidence="2 3">cv. SW786</strain>
    </source>
</reference>
<sequence>MCDLCKSAHEDQLHALWSCPELDVIWSDVSAWSFRMTSSFDSFKELVQWIFQNQKQQKLFANPPPVELELLKINFDGAVFSESNCSGAGVVIRNRQGFVIASLLQKFSQAFAPLEVEVLAAARALEFAAELGIKHTVLEGDSLMLIQALKNGYVDLSPCGLLLDDVRCRSNFFTPLHYSHVKRGGNKVVHYLV</sequence>
<dbReference type="GO" id="GO:0004523">
    <property type="term" value="F:RNA-DNA hybrid ribonuclease activity"/>
    <property type="evidence" value="ECO:0007669"/>
    <property type="project" value="InterPro"/>
</dbReference>
<dbReference type="InterPro" id="IPR012337">
    <property type="entry name" value="RNaseH-like_sf"/>
</dbReference>
<keyword evidence="3" id="KW-1185">Reference proteome</keyword>
<dbReference type="EMBL" id="LRBV02000008">
    <property type="status" value="NOT_ANNOTATED_CDS"/>
    <property type="molecule type" value="Genomic_DNA"/>
</dbReference>
<dbReference type="PANTHER" id="PTHR47074">
    <property type="entry name" value="BNAC02G40300D PROTEIN"/>
    <property type="match status" value="1"/>
</dbReference>
<dbReference type="InParanoid" id="A0A7N2MEH4"/>
<protein>
    <recommendedName>
        <fullName evidence="1">RNase H type-1 domain-containing protein</fullName>
    </recommendedName>
</protein>
<evidence type="ECO:0000259" key="1">
    <source>
        <dbReference type="Pfam" id="PF13456"/>
    </source>
</evidence>
<dbReference type="CDD" id="cd06222">
    <property type="entry name" value="RNase_H_like"/>
    <property type="match status" value="1"/>
</dbReference>
<dbReference type="Gene3D" id="3.30.420.10">
    <property type="entry name" value="Ribonuclease H-like superfamily/Ribonuclease H"/>
    <property type="match status" value="1"/>
</dbReference>
<dbReference type="InterPro" id="IPR002156">
    <property type="entry name" value="RNaseH_domain"/>
</dbReference>
<name>A0A7N2MEH4_QUELO</name>